<dbReference type="PROSITE" id="PS50011">
    <property type="entry name" value="PROTEIN_KINASE_DOM"/>
    <property type="match status" value="1"/>
</dbReference>
<feature type="non-terminal residue" evidence="14">
    <location>
        <position position="1"/>
    </location>
</feature>
<dbReference type="GO" id="GO:0043066">
    <property type="term" value="P:negative regulation of apoptotic process"/>
    <property type="evidence" value="ECO:0007669"/>
    <property type="project" value="InterPro"/>
</dbReference>
<evidence type="ECO:0000259" key="13">
    <source>
        <dbReference type="PROSITE" id="PS50011"/>
    </source>
</evidence>
<keyword evidence="4" id="KW-0597">Phosphoprotein</keyword>
<evidence type="ECO:0000256" key="4">
    <source>
        <dbReference type="ARBA" id="ARBA00022553"/>
    </source>
</evidence>
<feature type="binding site" evidence="12">
    <location>
        <position position="47"/>
    </location>
    <ligand>
        <name>ATP</name>
        <dbReference type="ChEBI" id="CHEBI:30616"/>
    </ligand>
</feature>
<evidence type="ECO:0000256" key="9">
    <source>
        <dbReference type="ARBA" id="ARBA00047899"/>
    </source>
</evidence>
<comment type="similarity">
    <text evidence="1">Belongs to the protein kinase superfamily. CAMK Ser/Thr protein kinase family. PIM subfamily.</text>
</comment>
<keyword evidence="15" id="KW-1185">Reference proteome</keyword>
<evidence type="ECO:0000256" key="2">
    <source>
        <dbReference type="ARBA" id="ARBA00012513"/>
    </source>
</evidence>
<feature type="non-terminal residue" evidence="14">
    <location>
        <position position="222"/>
    </location>
</feature>
<feature type="domain" description="Protein kinase" evidence="13">
    <location>
        <begin position="1"/>
        <end position="209"/>
    </location>
</feature>
<evidence type="ECO:0000256" key="8">
    <source>
        <dbReference type="ARBA" id="ARBA00022840"/>
    </source>
</evidence>
<protein>
    <recommendedName>
        <fullName evidence="2">non-specific serine/threonine protein kinase</fullName>
        <ecNumber evidence="2">2.7.11.1</ecNumber>
    </recommendedName>
</protein>
<dbReference type="Pfam" id="PF00069">
    <property type="entry name" value="Pkinase"/>
    <property type="match status" value="1"/>
</dbReference>
<dbReference type="PANTHER" id="PTHR22984">
    <property type="entry name" value="SERINE/THREONINE-PROTEIN KINASE PIM"/>
    <property type="match status" value="1"/>
</dbReference>
<evidence type="ECO:0000256" key="11">
    <source>
        <dbReference type="PIRSR" id="PIRSR037993-1"/>
    </source>
</evidence>
<keyword evidence="5" id="KW-0808">Transferase</keyword>
<keyword evidence="8 12" id="KW-0067">ATP-binding</keyword>
<evidence type="ECO:0000256" key="7">
    <source>
        <dbReference type="ARBA" id="ARBA00022777"/>
    </source>
</evidence>
<organism evidence="14 15">
    <name type="scientific">Emberiza fucata</name>
    <dbReference type="NCBI Taxonomy" id="337179"/>
    <lineage>
        <taxon>Eukaryota</taxon>
        <taxon>Metazoa</taxon>
        <taxon>Chordata</taxon>
        <taxon>Craniata</taxon>
        <taxon>Vertebrata</taxon>
        <taxon>Euteleostomi</taxon>
        <taxon>Archelosauria</taxon>
        <taxon>Archosauria</taxon>
        <taxon>Dinosauria</taxon>
        <taxon>Saurischia</taxon>
        <taxon>Theropoda</taxon>
        <taxon>Coelurosauria</taxon>
        <taxon>Aves</taxon>
        <taxon>Neognathae</taxon>
        <taxon>Neoaves</taxon>
        <taxon>Telluraves</taxon>
        <taxon>Australaves</taxon>
        <taxon>Passeriformes</taxon>
        <taxon>Passeroidea</taxon>
        <taxon>Fringillidae</taxon>
        <taxon>Emberizinae</taxon>
        <taxon>Emberizini</taxon>
        <taxon>Emberiza</taxon>
    </lineage>
</organism>
<evidence type="ECO:0000256" key="6">
    <source>
        <dbReference type="ARBA" id="ARBA00022741"/>
    </source>
</evidence>
<dbReference type="PANTHER" id="PTHR22984:SF11">
    <property type="entry name" value="AURORA KINASE-RELATED"/>
    <property type="match status" value="1"/>
</dbReference>
<evidence type="ECO:0000256" key="1">
    <source>
        <dbReference type="ARBA" id="ARBA00005505"/>
    </source>
</evidence>
<dbReference type="PROSITE" id="PS00108">
    <property type="entry name" value="PROTEIN_KINASE_ST"/>
    <property type="match status" value="1"/>
</dbReference>
<dbReference type="AlphaFoldDB" id="A0A7K4V8M7"/>
<evidence type="ECO:0000313" key="14">
    <source>
        <dbReference type="EMBL" id="NWR18008.1"/>
    </source>
</evidence>
<dbReference type="InterPro" id="IPR008271">
    <property type="entry name" value="Ser/Thr_kinase_AS"/>
</dbReference>
<keyword evidence="7 14" id="KW-0418">Kinase</keyword>
<dbReference type="InterPro" id="IPR000719">
    <property type="entry name" value="Prot_kinase_dom"/>
</dbReference>
<evidence type="ECO:0000256" key="10">
    <source>
        <dbReference type="ARBA" id="ARBA00048679"/>
    </source>
</evidence>
<dbReference type="InterPro" id="IPR011009">
    <property type="entry name" value="Kinase-like_dom_sf"/>
</dbReference>
<name>A0A7K4V8M7_9EMBE</name>
<dbReference type="Gene3D" id="3.30.200.20">
    <property type="entry name" value="Phosphorylase Kinase, domain 1"/>
    <property type="match status" value="1"/>
</dbReference>
<gene>
    <name evidence="14" type="primary">Pim1_1</name>
    <name evidence="14" type="ORF">EMBFUC_R10035</name>
</gene>
<comment type="caution">
    <text evidence="14">The sequence shown here is derived from an EMBL/GenBank/DDBJ whole genome shotgun (WGS) entry which is preliminary data.</text>
</comment>
<dbReference type="PIRSF" id="PIRSF037993">
    <property type="entry name" value="STPK_Pim-1"/>
    <property type="match status" value="1"/>
</dbReference>
<dbReference type="GO" id="GO:0004674">
    <property type="term" value="F:protein serine/threonine kinase activity"/>
    <property type="evidence" value="ECO:0007669"/>
    <property type="project" value="UniProtKB-KW"/>
</dbReference>
<dbReference type="GO" id="GO:0007346">
    <property type="term" value="P:regulation of mitotic cell cycle"/>
    <property type="evidence" value="ECO:0007669"/>
    <property type="project" value="TreeGrafter"/>
</dbReference>
<dbReference type="EC" id="2.7.11.1" evidence="2"/>
<dbReference type="InterPro" id="IPR051138">
    <property type="entry name" value="PIM_Ser/Thr_kinase"/>
</dbReference>
<dbReference type="Gene3D" id="1.10.510.10">
    <property type="entry name" value="Transferase(Phosphotransferase) domain 1"/>
    <property type="match status" value="1"/>
</dbReference>
<proteinExistence type="inferred from homology"/>
<dbReference type="SMART" id="SM00220">
    <property type="entry name" value="S_TKc"/>
    <property type="match status" value="1"/>
</dbReference>
<feature type="binding site" evidence="12">
    <location>
        <position position="40"/>
    </location>
    <ligand>
        <name>ATP</name>
        <dbReference type="ChEBI" id="CHEBI:30616"/>
    </ligand>
</feature>
<feature type="active site" description="Proton acceptor" evidence="11">
    <location>
        <position position="86"/>
    </location>
</feature>
<evidence type="ECO:0000256" key="12">
    <source>
        <dbReference type="PIRSR" id="PIRSR037993-2"/>
    </source>
</evidence>
<evidence type="ECO:0000256" key="3">
    <source>
        <dbReference type="ARBA" id="ARBA00022527"/>
    </source>
</evidence>
<dbReference type="EMBL" id="VYZJ01000233">
    <property type="protein sequence ID" value="NWR18008.1"/>
    <property type="molecule type" value="Genomic_DNA"/>
</dbReference>
<accession>A0A7K4V8M7</accession>
<sequence>GALVPLELALLWMVSCPGFRGVVWLLGWFELPEGFALVMERPARCQDLWSFLDERGFLTEPVARGLFGQVLEAVRHCSSRGVLHRDIKAENVLVDLATGEAKLIDFGCGTILRDTFYTRMSGTPEYSPLEWILFGCYHGQPATIWSLGILLYELVCGHLPFDTSEDIIRGQLFFPCRVSEECQHLIRWCLSMDPTERPSLEDLFEHSWLQDPHVAQETAEIH</sequence>
<comment type="catalytic activity">
    <reaction evidence="10">
        <text>L-seryl-[protein] + ATP = O-phospho-L-seryl-[protein] + ADP + H(+)</text>
        <dbReference type="Rhea" id="RHEA:17989"/>
        <dbReference type="Rhea" id="RHEA-COMP:9863"/>
        <dbReference type="Rhea" id="RHEA-COMP:11604"/>
        <dbReference type="ChEBI" id="CHEBI:15378"/>
        <dbReference type="ChEBI" id="CHEBI:29999"/>
        <dbReference type="ChEBI" id="CHEBI:30616"/>
        <dbReference type="ChEBI" id="CHEBI:83421"/>
        <dbReference type="ChEBI" id="CHEBI:456216"/>
        <dbReference type="EC" id="2.7.11.1"/>
    </reaction>
</comment>
<dbReference type="Proteomes" id="UP000580681">
    <property type="component" value="Unassembled WGS sequence"/>
</dbReference>
<reference evidence="14 15" key="1">
    <citation type="submission" date="2019-09" db="EMBL/GenBank/DDBJ databases">
        <title>Bird 10,000 Genomes (B10K) Project - Family phase.</title>
        <authorList>
            <person name="Zhang G."/>
        </authorList>
    </citation>
    <scope>NUCLEOTIDE SEQUENCE [LARGE SCALE GENOMIC DNA]</scope>
    <source>
        <strain evidence="14">B10K-DU-015-11</strain>
        <tissue evidence="14">Mixed tissue sample</tissue>
    </source>
</reference>
<dbReference type="SUPFAM" id="SSF56112">
    <property type="entry name" value="Protein kinase-like (PK-like)"/>
    <property type="match status" value="1"/>
</dbReference>
<keyword evidence="3" id="KW-0723">Serine/threonine-protein kinase</keyword>
<keyword evidence="6" id="KW-0547">Nucleotide-binding</keyword>
<evidence type="ECO:0000256" key="5">
    <source>
        <dbReference type="ARBA" id="ARBA00022679"/>
    </source>
</evidence>
<dbReference type="InterPro" id="IPR017348">
    <property type="entry name" value="PIM1/2/3"/>
</dbReference>
<comment type="catalytic activity">
    <reaction evidence="9">
        <text>L-threonyl-[protein] + ATP = O-phospho-L-threonyl-[protein] + ADP + H(+)</text>
        <dbReference type="Rhea" id="RHEA:46608"/>
        <dbReference type="Rhea" id="RHEA-COMP:11060"/>
        <dbReference type="Rhea" id="RHEA-COMP:11605"/>
        <dbReference type="ChEBI" id="CHEBI:15378"/>
        <dbReference type="ChEBI" id="CHEBI:30013"/>
        <dbReference type="ChEBI" id="CHEBI:30616"/>
        <dbReference type="ChEBI" id="CHEBI:61977"/>
        <dbReference type="ChEBI" id="CHEBI:456216"/>
        <dbReference type="EC" id="2.7.11.1"/>
    </reaction>
</comment>
<dbReference type="GO" id="GO:0005737">
    <property type="term" value="C:cytoplasm"/>
    <property type="evidence" value="ECO:0007669"/>
    <property type="project" value="TreeGrafter"/>
</dbReference>
<dbReference type="GO" id="GO:0005524">
    <property type="term" value="F:ATP binding"/>
    <property type="evidence" value="ECO:0007669"/>
    <property type="project" value="UniProtKB-KW"/>
</dbReference>
<evidence type="ECO:0000313" key="15">
    <source>
        <dbReference type="Proteomes" id="UP000580681"/>
    </source>
</evidence>